<feature type="compositionally biased region" description="Low complexity" evidence="6">
    <location>
        <begin position="8"/>
        <end position="32"/>
    </location>
</feature>
<comment type="similarity">
    <text evidence="1 5">Belongs to the FlgD family.</text>
</comment>
<evidence type="ECO:0000259" key="7">
    <source>
        <dbReference type="Pfam" id="PF13860"/>
    </source>
</evidence>
<feature type="region of interest" description="Disordered" evidence="6">
    <location>
        <begin position="1"/>
        <end position="32"/>
    </location>
</feature>
<dbReference type="AlphaFoldDB" id="A0A8B6X6R0"/>
<dbReference type="InterPro" id="IPR005648">
    <property type="entry name" value="FlgD"/>
</dbReference>
<evidence type="ECO:0000256" key="4">
    <source>
        <dbReference type="ARBA" id="ARBA00024746"/>
    </source>
</evidence>
<dbReference type="Pfam" id="PF03963">
    <property type="entry name" value="FlgD"/>
    <property type="match status" value="1"/>
</dbReference>
<evidence type="ECO:0000256" key="6">
    <source>
        <dbReference type="SAM" id="MobiDB-lite"/>
    </source>
</evidence>
<feature type="domain" description="FlgD Tudor-like" evidence="8">
    <location>
        <begin position="90"/>
        <end position="236"/>
    </location>
</feature>
<keyword evidence="10" id="KW-0969">Cilium</keyword>
<dbReference type="Gene3D" id="2.60.40.4070">
    <property type="match status" value="1"/>
</dbReference>
<evidence type="ECO:0000256" key="1">
    <source>
        <dbReference type="ARBA" id="ARBA00010577"/>
    </source>
</evidence>
<dbReference type="Pfam" id="PF13861">
    <property type="entry name" value="FLgD_tudor"/>
    <property type="match status" value="1"/>
</dbReference>
<evidence type="ECO:0000313" key="10">
    <source>
        <dbReference type="RefSeq" id="WP_028312786.1"/>
    </source>
</evidence>
<dbReference type="Gene3D" id="2.30.30.910">
    <property type="match status" value="1"/>
</dbReference>
<keyword evidence="9" id="KW-1185">Reference proteome</keyword>
<organism evidence="9 10">
    <name type="scientific">Derxia gummosa DSM 723</name>
    <dbReference type="NCBI Taxonomy" id="1121388"/>
    <lineage>
        <taxon>Bacteria</taxon>
        <taxon>Pseudomonadati</taxon>
        <taxon>Pseudomonadota</taxon>
        <taxon>Betaproteobacteria</taxon>
        <taxon>Burkholderiales</taxon>
        <taxon>Alcaligenaceae</taxon>
        <taxon>Derxia</taxon>
    </lineage>
</organism>
<protein>
    <recommendedName>
        <fullName evidence="2 5">Basal-body rod modification protein FlgD</fullName>
    </recommendedName>
</protein>
<evidence type="ECO:0000313" key="9">
    <source>
        <dbReference type="Proteomes" id="UP000675920"/>
    </source>
</evidence>
<accession>A0A8B6X6R0</accession>
<evidence type="ECO:0000256" key="3">
    <source>
        <dbReference type="ARBA" id="ARBA00022795"/>
    </source>
</evidence>
<comment type="function">
    <text evidence="4 5">Required for flagellar hook formation. May act as a scaffolding protein.</text>
</comment>
<keyword evidence="3 5" id="KW-1005">Bacterial flagellum biogenesis</keyword>
<dbReference type="Proteomes" id="UP000675920">
    <property type="component" value="Unplaced"/>
</dbReference>
<dbReference type="InterPro" id="IPR025965">
    <property type="entry name" value="FlgD/Vpr_Ig-like"/>
</dbReference>
<evidence type="ECO:0000256" key="5">
    <source>
        <dbReference type="RuleBase" id="RU362076"/>
    </source>
</evidence>
<sequence length="240" mass="24895">MATEFTIGSTNSSSSTTKSGSSTSSTNTSASSATQDRFLKLLVAQMKNQDPLNPTDNSQFTSQMAQLSTVDGISKLNDTVKSLLDQFNVSQQMNSTSLIGHSVLIDGNKMELSTSTDGSRIAGGGFELTTAAANVQVQVYNSAGELVDTLDMGAADSGTHTFSWDGKTAAGAESKDGYYTFKVAATNTANGNTSTVSASALSVARVDGVKRITATDGSISTMLDLGGMGYHSQADVRSVY</sequence>
<evidence type="ECO:0000259" key="8">
    <source>
        <dbReference type="Pfam" id="PF13861"/>
    </source>
</evidence>
<feature type="domain" description="FlgD/Vpr Ig-like" evidence="7">
    <location>
        <begin position="114"/>
        <end position="188"/>
    </location>
</feature>
<dbReference type="Pfam" id="PF13860">
    <property type="entry name" value="FlgD_ig"/>
    <property type="match status" value="1"/>
</dbReference>
<dbReference type="InterPro" id="IPR025963">
    <property type="entry name" value="FLgD_Tudor"/>
</dbReference>
<proteinExistence type="inferred from homology"/>
<dbReference type="RefSeq" id="WP_028312786.1">
    <property type="nucleotide sequence ID" value="NZ_KI519499.1"/>
</dbReference>
<keyword evidence="10" id="KW-0966">Cell projection</keyword>
<name>A0A8B6X6R0_9BURK</name>
<evidence type="ECO:0000256" key="2">
    <source>
        <dbReference type="ARBA" id="ARBA00016013"/>
    </source>
</evidence>
<dbReference type="OrthoDB" id="9785233at2"/>
<dbReference type="GO" id="GO:0044781">
    <property type="term" value="P:bacterial-type flagellum organization"/>
    <property type="evidence" value="ECO:0007669"/>
    <property type="project" value="UniProtKB-UniRule"/>
</dbReference>
<reference evidence="10" key="1">
    <citation type="submission" date="2025-08" db="UniProtKB">
        <authorList>
            <consortium name="RefSeq"/>
        </authorList>
    </citation>
    <scope>IDENTIFICATION</scope>
</reference>
<keyword evidence="10" id="KW-0282">Flagellum</keyword>